<keyword evidence="3" id="KW-0408">Iron</keyword>
<dbReference type="NCBIfam" id="TIGR00282">
    <property type="entry name" value="TIGR00282 family metallophosphoesterase"/>
    <property type="match status" value="1"/>
</dbReference>
<protein>
    <submittedName>
        <fullName evidence="7">TIGR00282 family metallophosphoesterase</fullName>
    </submittedName>
</protein>
<feature type="active site" description="Proton donor" evidence="5">
    <location>
        <position position="68"/>
    </location>
</feature>
<evidence type="ECO:0000313" key="7">
    <source>
        <dbReference type="EMBL" id="RDV04766.1"/>
    </source>
</evidence>
<keyword evidence="1 6" id="KW-0479">Metal-binding</keyword>
<reference evidence="8" key="1">
    <citation type="submission" date="2018-08" db="EMBL/GenBank/DDBJ databases">
        <authorList>
            <person name="Kim S.-J."/>
            <person name="Jung G.-Y."/>
        </authorList>
    </citation>
    <scope>NUCLEOTIDE SEQUENCE [LARGE SCALE GENOMIC DNA]</scope>
    <source>
        <strain evidence="8">GY_H</strain>
    </source>
</reference>
<evidence type="ECO:0000256" key="1">
    <source>
        <dbReference type="ARBA" id="ARBA00022723"/>
    </source>
</evidence>
<dbReference type="EMBL" id="QRGO01000001">
    <property type="protein sequence ID" value="RDV04766.1"/>
    <property type="molecule type" value="Genomic_DNA"/>
</dbReference>
<comment type="similarity">
    <text evidence="4">Belongs to the YmdB-like family.</text>
</comment>
<dbReference type="PIRSF" id="PIRSF004789">
    <property type="entry name" value="DR1281"/>
    <property type="match status" value="1"/>
</dbReference>
<gene>
    <name evidence="7" type="ORF">DXH78_09445</name>
</gene>
<dbReference type="Proteomes" id="UP000263993">
    <property type="component" value="Unassembled WGS sequence"/>
</dbReference>
<dbReference type="GO" id="GO:0046872">
    <property type="term" value="F:metal ion binding"/>
    <property type="evidence" value="ECO:0007669"/>
    <property type="project" value="UniProtKB-KW"/>
</dbReference>
<feature type="binding site" evidence="6">
    <location>
        <position position="178"/>
    </location>
    <ligand>
        <name>Fe cation</name>
        <dbReference type="ChEBI" id="CHEBI:24875"/>
        <label>2</label>
    </ligand>
</feature>
<dbReference type="GO" id="GO:0004113">
    <property type="term" value="F:2',3'-cyclic-nucleotide 3'-phosphodiesterase activity"/>
    <property type="evidence" value="ECO:0007669"/>
    <property type="project" value="TreeGrafter"/>
</dbReference>
<evidence type="ECO:0000313" key="8">
    <source>
        <dbReference type="Proteomes" id="UP000263993"/>
    </source>
</evidence>
<dbReference type="Pfam" id="PF13277">
    <property type="entry name" value="YmdB"/>
    <property type="match status" value="1"/>
</dbReference>
<evidence type="ECO:0000256" key="5">
    <source>
        <dbReference type="PIRSR" id="PIRSR004789-50"/>
    </source>
</evidence>
<proteinExistence type="inferred from homology"/>
<feature type="binding site" evidence="6">
    <location>
        <position position="39"/>
    </location>
    <ligand>
        <name>Fe cation</name>
        <dbReference type="ChEBI" id="CHEBI:24875"/>
        <label>2</label>
    </ligand>
</feature>
<keyword evidence="8" id="KW-1185">Reference proteome</keyword>
<evidence type="ECO:0000256" key="6">
    <source>
        <dbReference type="PIRSR" id="PIRSR004789-51"/>
    </source>
</evidence>
<evidence type="ECO:0000256" key="3">
    <source>
        <dbReference type="ARBA" id="ARBA00023004"/>
    </source>
</evidence>
<dbReference type="PANTHER" id="PTHR36303:SF1">
    <property type="entry name" value="2',3'-CYCLIC-NUCLEOTIDE 2'-PHOSPHODIESTERASE"/>
    <property type="match status" value="1"/>
</dbReference>
<feature type="binding site" evidence="6">
    <location>
        <position position="180"/>
    </location>
    <ligand>
        <name>Fe cation</name>
        <dbReference type="ChEBI" id="CHEBI:24875"/>
        <label>1</label>
    </ligand>
</feature>
<keyword evidence="2" id="KW-0378">Hydrolase</keyword>
<feature type="binding site" evidence="6">
    <location>
        <position position="153"/>
    </location>
    <ligand>
        <name>Fe cation</name>
        <dbReference type="ChEBI" id="CHEBI:24875"/>
        <label>2</label>
    </ligand>
</feature>
<accession>A0A371BAY9</accession>
<feature type="binding site" evidence="6">
    <location>
        <position position="8"/>
    </location>
    <ligand>
        <name>Fe cation</name>
        <dbReference type="ChEBI" id="CHEBI:24875"/>
        <label>1</label>
    </ligand>
</feature>
<dbReference type="AlphaFoldDB" id="A0A371BAY9"/>
<dbReference type="OrthoDB" id="9801109at2"/>
<organism evidence="7 8">
    <name type="scientific">Undibacter mobilis</name>
    <dbReference type="NCBI Taxonomy" id="2292256"/>
    <lineage>
        <taxon>Bacteria</taxon>
        <taxon>Pseudomonadati</taxon>
        <taxon>Pseudomonadota</taxon>
        <taxon>Alphaproteobacteria</taxon>
        <taxon>Hyphomicrobiales</taxon>
        <taxon>Nitrobacteraceae</taxon>
        <taxon>Undibacter</taxon>
    </lineage>
</organism>
<sequence length="272" mass="28964">MRLLFIGDIVGRAGRAIVQNKLPGLVRDWKLDLVVINGENAAGGFGITEAIYHELIDAGADAITLGNHSWDQREALVFIERAPRLIRPVNYPKGAPGRGAALVEAKNGKRALVINVMGRIFMDPLDDPFAAVEREIAACPLREAADAIVVDIHCEASSEKQAMGYFCDGRASLVVGTHTHVPTADHRIMPGGTAFMTDAGMTGDYDSVIGMVKDEPLSRFLRKIPGSKFEPAAGPATLSGVAVELDDKTGLAVTVSAVRIGGLLEQTAPQWG</sequence>
<dbReference type="Gene3D" id="3.60.21.10">
    <property type="match status" value="1"/>
</dbReference>
<name>A0A371BAY9_9BRAD</name>
<evidence type="ECO:0000256" key="4">
    <source>
        <dbReference type="ARBA" id="ARBA00061401"/>
    </source>
</evidence>
<feature type="binding site" evidence="6">
    <location>
        <position position="67"/>
    </location>
    <ligand>
        <name>Fe cation</name>
        <dbReference type="ChEBI" id="CHEBI:24875"/>
        <label>2</label>
    </ligand>
</feature>
<comment type="caution">
    <text evidence="7">The sequence shown here is derived from an EMBL/GenBank/DDBJ whole genome shotgun (WGS) entry which is preliminary data.</text>
</comment>
<dbReference type="CDD" id="cd07382">
    <property type="entry name" value="MPP_DR1281"/>
    <property type="match status" value="1"/>
</dbReference>
<dbReference type="RefSeq" id="WP_115516791.1">
    <property type="nucleotide sequence ID" value="NZ_QRGO01000001.1"/>
</dbReference>
<dbReference type="PANTHER" id="PTHR36303">
    <property type="entry name" value="2',3'-CYCLIC-NUCLEOTIDE 2'-PHOSPHODIESTERASE"/>
    <property type="match status" value="1"/>
</dbReference>
<evidence type="ECO:0000256" key="2">
    <source>
        <dbReference type="ARBA" id="ARBA00022801"/>
    </source>
</evidence>
<feature type="binding site" evidence="6">
    <location>
        <position position="40"/>
    </location>
    <ligand>
        <name>Fe cation</name>
        <dbReference type="ChEBI" id="CHEBI:24875"/>
        <label>1</label>
    </ligand>
</feature>
<dbReference type="SUPFAM" id="SSF56300">
    <property type="entry name" value="Metallo-dependent phosphatases"/>
    <property type="match status" value="1"/>
</dbReference>
<dbReference type="FunFam" id="3.60.21.10:FF:000016">
    <property type="entry name" value="Putative metallophosphoesterase"/>
    <property type="match status" value="1"/>
</dbReference>
<dbReference type="InterPro" id="IPR029052">
    <property type="entry name" value="Metallo-depent_PP-like"/>
</dbReference>
<dbReference type="InterPro" id="IPR005235">
    <property type="entry name" value="YmdB-like"/>
</dbReference>
<feature type="binding site" evidence="6">
    <location>
        <position position="39"/>
    </location>
    <ligand>
        <name>Fe cation</name>
        <dbReference type="ChEBI" id="CHEBI:24875"/>
        <label>1</label>
    </ligand>
</feature>